<evidence type="ECO:0000313" key="7">
    <source>
        <dbReference type="Proteomes" id="UP000267096"/>
    </source>
</evidence>
<evidence type="ECO:0000256" key="4">
    <source>
        <dbReference type="ARBA" id="ARBA00023136"/>
    </source>
</evidence>
<feature type="transmembrane region" description="Helical" evidence="5">
    <location>
        <begin position="455"/>
        <end position="477"/>
    </location>
</feature>
<name>A0A0M3K449_ANISI</name>
<keyword evidence="7" id="KW-1185">Reference proteome</keyword>
<gene>
    <name evidence="6" type="ORF">ASIM_LOCUS15147</name>
</gene>
<feature type="transmembrane region" description="Helical" evidence="5">
    <location>
        <begin position="391"/>
        <end position="411"/>
    </location>
</feature>
<comment type="subcellular location">
    <subcellularLocation>
        <location evidence="1">Membrane</location>
        <topology evidence="1">Multi-pass membrane protein</topology>
    </subcellularLocation>
</comment>
<feature type="transmembrane region" description="Helical" evidence="5">
    <location>
        <begin position="94"/>
        <end position="115"/>
    </location>
</feature>
<dbReference type="WBParaSite" id="ASIM_0001574001-mRNA-1">
    <property type="protein sequence ID" value="ASIM_0001574001-mRNA-1"/>
    <property type="gene ID" value="ASIM_0001574001"/>
</dbReference>
<evidence type="ECO:0000256" key="1">
    <source>
        <dbReference type="ARBA" id="ARBA00004141"/>
    </source>
</evidence>
<feature type="transmembrane region" description="Helical" evidence="5">
    <location>
        <begin position="122"/>
        <end position="142"/>
    </location>
</feature>
<evidence type="ECO:0000256" key="5">
    <source>
        <dbReference type="SAM" id="Phobius"/>
    </source>
</evidence>
<dbReference type="Pfam" id="PF07690">
    <property type="entry name" value="MFS_1"/>
    <property type="match status" value="1"/>
</dbReference>
<dbReference type="GO" id="GO:0022857">
    <property type="term" value="F:transmembrane transporter activity"/>
    <property type="evidence" value="ECO:0007669"/>
    <property type="project" value="InterPro"/>
</dbReference>
<dbReference type="PANTHER" id="PTHR23507:SF11">
    <property type="entry name" value="SOLUTE CARRIER FAMILY RELATED"/>
    <property type="match status" value="1"/>
</dbReference>
<evidence type="ECO:0000313" key="8">
    <source>
        <dbReference type="WBParaSite" id="ASIM_0001574001-mRNA-1"/>
    </source>
</evidence>
<feature type="transmembrane region" description="Helical" evidence="5">
    <location>
        <begin position="192"/>
        <end position="213"/>
    </location>
</feature>
<dbReference type="Gene3D" id="1.20.1250.20">
    <property type="entry name" value="MFS general substrate transporter like domains"/>
    <property type="match status" value="1"/>
</dbReference>
<evidence type="ECO:0000256" key="2">
    <source>
        <dbReference type="ARBA" id="ARBA00022692"/>
    </source>
</evidence>
<dbReference type="InterPro" id="IPR036259">
    <property type="entry name" value="MFS_trans_sf"/>
</dbReference>
<dbReference type="Proteomes" id="UP000267096">
    <property type="component" value="Unassembled WGS sequence"/>
</dbReference>
<accession>A0A0M3K449</accession>
<feature type="transmembrane region" description="Helical" evidence="5">
    <location>
        <begin position="338"/>
        <end position="355"/>
    </location>
</feature>
<feature type="transmembrane region" description="Helical" evidence="5">
    <location>
        <begin position="219"/>
        <end position="237"/>
    </location>
</feature>
<dbReference type="InterPro" id="IPR011701">
    <property type="entry name" value="MFS"/>
</dbReference>
<evidence type="ECO:0000313" key="6">
    <source>
        <dbReference type="EMBL" id="VDK54380.1"/>
    </source>
</evidence>
<dbReference type="OrthoDB" id="3026777at2759"/>
<protein>
    <submittedName>
        <fullName evidence="8">MFS domain-containing protein</fullName>
    </submittedName>
</protein>
<dbReference type="PANTHER" id="PTHR23507">
    <property type="entry name" value="ZGC:174356"/>
    <property type="match status" value="1"/>
</dbReference>
<keyword evidence="4 5" id="KW-0472">Membrane</keyword>
<reference evidence="8" key="1">
    <citation type="submission" date="2017-02" db="UniProtKB">
        <authorList>
            <consortium name="WormBaseParasite"/>
        </authorList>
    </citation>
    <scope>IDENTIFICATION</scope>
</reference>
<keyword evidence="3 5" id="KW-1133">Transmembrane helix</keyword>
<dbReference type="GO" id="GO:0016020">
    <property type="term" value="C:membrane"/>
    <property type="evidence" value="ECO:0007669"/>
    <property type="project" value="UniProtKB-SubCell"/>
</dbReference>
<keyword evidence="2 5" id="KW-0812">Transmembrane</keyword>
<organism evidence="8">
    <name type="scientific">Anisakis simplex</name>
    <name type="common">Herring worm</name>
    <dbReference type="NCBI Taxonomy" id="6269"/>
    <lineage>
        <taxon>Eukaryota</taxon>
        <taxon>Metazoa</taxon>
        <taxon>Ecdysozoa</taxon>
        <taxon>Nematoda</taxon>
        <taxon>Chromadorea</taxon>
        <taxon>Rhabditida</taxon>
        <taxon>Spirurina</taxon>
        <taxon>Ascaridomorpha</taxon>
        <taxon>Ascaridoidea</taxon>
        <taxon>Anisakidae</taxon>
        <taxon>Anisakis</taxon>
        <taxon>Anisakis simplex complex</taxon>
    </lineage>
</organism>
<feature type="transmembrane region" description="Helical" evidence="5">
    <location>
        <begin position="423"/>
        <end position="443"/>
    </location>
</feature>
<proteinExistence type="predicted"/>
<dbReference type="EMBL" id="UYRR01032141">
    <property type="protein sequence ID" value="VDK54380.1"/>
    <property type="molecule type" value="Genomic_DNA"/>
</dbReference>
<evidence type="ECO:0000256" key="3">
    <source>
        <dbReference type="ARBA" id="ARBA00022989"/>
    </source>
</evidence>
<sequence length="568" mass="63111">MESASKKNSATKKAAPLRVIINVLDIFIDSIRHPTVEPIIFLVYLGWIFSETLQSPAFYRRVCELYFGGIASCSPILNATVEDEVQMHAAEWSLFTNLAYLLPAIFVDILLGAYADRNGRKVNILIGLMGITISQIGFMLLFTQSIQMPLWSMIIFFAASGTTGYMSMIPVSCNAYLADITDDNDKLMIRSGIFTVFQSIASVIGATVAAALSWLSVTLSIYIELGLFAVTILYVFWKIPQKPAVGHGISAEANKKNCLVEAVDLLKEGLKSYRRKRPGHRRAFIFITVTALMVLLLTVTCFEGPIVDHCNGLNESLAIGMGVVSRYVRVSSVDPFDLLVDLTLIIGTLIGMYLFKQVLRCRQTTVILIAIASSTLRALVIALATQSWHMYLANAIGLFAALIQPAVVSFIAQLVPLEEIGRIFSLFGIGCDLTFMVATLIYSNIYRLTEQWLPGFLFFFIAGVQLIIWLAMLWVHIKSILEGVGERNSQVDDIRKTISMIGIENYQSNGVDESNVSKSAREPNKKISIYEHALERVEKLKQEQNGRNAGDFFDGYEAPARYVQGSFY</sequence>
<dbReference type="SUPFAM" id="SSF103473">
    <property type="entry name" value="MFS general substrate transporter"/>
    <property type="match status" value="1"/>
</dbReference>
<dbReference type="AlphaFoldDB" id="A0A0M3K449"/>
<feature type="transmembrane region" description="Helical" evidence="5">
    <location>
        <begin position="283"/>
        <end position="307"/>
    </location>
</feature>
<feature type="transmembrane region" description="Helical" evidence="5">
    <location>
        <begin position="148"/>
        <end position="171"/>
    </location>
</feature>
<reference evidence="6 7" key="2">
    <citation type="submission" date="2018-11" db="EMBL/GenBank/DDBJ databases">
        <authorList>
            <consortium name="Pathogen Informatics"/>
        </authorList>
    </citation>
    <scope>NUCLEOTIDE SEQUENCE [LARGE SCALE GENOMIC DNA]</scope>
</reference>